<dbReference type="OrthoDB" id="5422561at2"/>
<sequence>MGIIKISEMMHENLRIASMAFTRSMNAQAEHWMKVGMLMEMHPDLSHRDICQLLVKASTESNEQFDGIKTLLNDGVTTRKSVNEQ</sequence>
<gene>
    <name evidence="1" type="ORF">GEAM_4145</name>
</gene>
<dbReference type="eggNOG" id="ENOG5032Y12">
    <property type="taxonomic scope" value="Bacteria"/>
</dbReference>
<keyword evidence="2" id="KW-1185">Reference proteome</keyword>
<protein>
    <recommendedName>
        <fullName evidence="3">ParD-like antitoxin of type II toxin-antitoxin system</fullName>
    </recommendedName>
</protein>
<evidence type="ECO:0008006" key="3">
    <source>
        <dbReference type="Google" id="ProtNLM"/>
    </source>
</evidence>
<dbReference type="EMBL" id="JMPJ01000073">
    <property type="protein sequence ID" value="KFC77808.1"/>
    <property type="molecule type" value="Genomic_DNA"/>
</dbReference>
<evidence type="ECO:0000313" key="2">
    <source>
        <dbReference type="Proteomes" id="UP000028640"/>
    </source>
</evidence>
<name>A0A085G263_EWIA3</name>
<evidence type="ECO:0000313" key="1">
    <source>
        <dbReference type="EMBL" id="KFC77808.1"/>
    </source>
</evidence>
<comment type="caution">
    <text evidence="1">The sequence shown here is derived from an EMBL/GenBank/DDBJ whole genome shotgun (WGS) entry which is preliminary data.</text>
</comment>
<organism evidence="1 2">
    <name type="scientific">Ewingella americana (strain ATCC 33852 / DSM 4580 / CCUG 14506 / JCM 5911 / LMG 7869 / NCTC 12157 / CDC 1468-78)</name>
    <dbReference type="NCBI Taxonomy" id="910964"/>
    <lineage>
        <taxon>Bacteria</taxon>
        <taxon>Pseudomonadati</taxon>
        <taxon>Pseudomonadota</taxon>
        <taxon>Gammaproteobacteria</taxon>
        <taxon>Enterobacterales</taxon>
        <taxon>Yersiniaceae</taxon>
        <taxon>Ewingella</taxon>
    </lineage>
</organism>
<dbReference type="RefSeq" id="WP_034795545.1">
    <property type="nucleotide sequence ID" value="NZ_JMPJ01000073.1"/>
</dbReference>
<proteinExistence type="predicted"/>
<accession>A0A085G263</accession>
<dbReference type="AlphaFoldDB" id="A0A085G263"/>
<dbReference type="GeneID" id="78382492"/>
<dbReference type="Proteomes" id="UP000028640">
    <property type="component" value="Unassembled WGS sequence"/>
</dbReference>
<dbReference type="InterPro" id="IPR021831">
    <property type="entry name" value="ParD-like"/>
</dbReference>
<reference evidence="1 2" key="1">
    <citation type="submission" date="2014-05" db="EMBL/GenBank/DDBJ databases">
        <title>ATOL: Assembling a taxonomically balanced genome-scale reconstruction of the evolutionary history of the Enterobacteriaceae.</title>
        <authorList>
            <person name="Plunkett G.III."/>
            <person name="Neeno-Eckwall E.C."/>
            <person name="Glasner J.D."/>
            <person name="Perna N.T."/>
        </authorList>
    </citation>
    <scope>NUCLEOTIDE SEQUENCE [LARGE SCALE GENOMIC DNA]</scope>
    <source>
        <strain evidence="1 2">ATCC 33852</strain>
    </source>
</reference>
<dbReference type="STRING" id="910964.GEAM_4145"/>
<dbReference type="Pfam" id="PF11903">
    <property type="entry name" value="ParD_like"/>
    <property type="match status" value="1"/>
</dbReference>